<sequence>MTAAVFFGCTFIAFGPAIALFLFTIAREPLRVIFLIAGAFFWLVSLLLSSLVWFISVQISNKDSAAQQKGLLIFGVVLSVLLQETFRFAYYKLLKKANEGLLALSQEETMPISIRQLALRYMSGLGFGFMSGAFSVVNILADSVGPGTVGIHGDSQHYFLSSAFMTMAIILLHMFWGVVFFDACEKQRWWAVAAVVISHLLVSCLTFQNPDYVASLIPTYVILFLMGVWAFYSAGGSLRNLKLCLTCKDKDFLLANHRSR</sequence>
<feature type="transmembrane region" description="Helical" evidence="7">
    <location>
        <begin position="214"/>
        <end position="232"/>
    </location>
</feature>
<evidence type="ECO:0000256" key="2">
    <source>
        <dbReference type="ARBA" id="ARBA00005577"/>
    </source>
</evidence>
<keyword evidence="9" id="KW-1185">Reference proteome</keyword>
<gene>
    <name evidence="8" type="primary">APH1B</name>
</gene>
<evidence type="ECO:0000313" key="8">
    <source>
        <dbReference type="Ensembl" id="ENSAOCP00000043773.1"/>
    </source>
</evidence>
<keyword evidence="3 7" id="KW-0812">Transmembrane</keyword>
<evidence type="ECO:0000256" key="1">
    <source>
        <dbReference type="ARBA" id="ARBA00004141"/>
    </source>
</evidence>
<dbReference type="GO" id="GO:0007219">
    <property type="term" value="P:Notch signaling pathway"/>
    <property type="evidence" value="ECO:0007669"/>
    <property type="project" value="UniProtKB-UniRule"/>
</dbReference>
<keyword evidence="5 7" id="KW-1133">Transmembrane helix</keyword>
<reference evidence="8 9" key="1">
    <citation type="submission" date="2022-01" db="EMBL/GenBank/DDBJ databases">
        <title>A chromosome-scale genome assembly of the false clownfish, Amphiprion ocellaris.</title>
        <authorList>
            <person name="Ryu T."/>
        </authorList>
    </citation>
    <scope>NUCLEOTIDE SEQUENCE [LARGE SCALE GENOMIC DNA]</scope>
</reference>
<feature type="transmembrane region" description="Helical" evidence="7">
    <location>
        <begin position="32"/>
        <end position="59"/>
    </location>
</feature>
<accession>A0AAQ5XQW6</accession>
<comment type="function">
    <text evidence="7">Potential subunit of the gamma-secretase complex, an endoprotease complex that catalyzes the intramembrane cleavage of integral proteins such as Notch receptors.</text>
</comment>
<dbReference type="Proteomes" id="UP001501940">
    <property type="component" value="Chromosome 1"/>
</dbReference>
<evidence type="ECO:0000256" key="3">
    <source>
        <dbReference type="ARBA" id="ARBA00022692"/>
    </source>
</evidence>
<dbReference type="GeneTree" id="ENSGT00390000002049"/>
<keyword evidence="4 7" id="KW-0914">Notch signaling pathway</keyword>
<keyword evidence="6 7" id="KW-0472">Membrane</keyword>
<dbReference type="Ensembl" id="ENSAOCT00000049843.1">
    <property type="protein sequence ID" value="ENSAOCP00000043773.1"/>
    <property type="gene ID" value="ENSAOCG00000029674.1"/>
</dbReference>
<dbReference type="AlphaFoldDB" id="A0AAQ5XQW6"/>
<dbReference type="InterPro" id="IPR009294">
    <property type="entry name" value="Aph-1"/>
</dbReference>
<feature type="transmembrane region" description="Helical" evidence="7">
    <location>
        <begin position="188"/>
        <end position="208"/>
    </location>
</feature>
<dbReference type="PANTHER" id="PTHR12889">
    <property type="entry name" value="GAMMA-SECRETASE SUBUNIT APH-1"/>
    <property type="match status" value="1"/>
</dbReference>
<evidence type="ECO:0000256" key="6">
    <source>
        <dbReference type="ARBA" id="ARBA00023136"/>
    </source>
</evidence>
<dbReference type="GeneID" id="111581023"/>
<protein>
    <recommendedName>
        <fullName evidence="7">Gamma-secretase subunit APH-1</fullName>
        <shortName evidence="7">APH-1</shortName>
    </recommendedName>
</protein>
<name>A0AAQ5XQW6_AMPOC</name>
<evidence type="ECO:0000256" key="5">
    <source>
        <dbReference type="ARBA" id="ARBA00022989"/>
    </source>
</evidence>
<organism evidence="8 9">
    <name type="scientific">Amphiprion ocellaris</name>
    <name type="common">Clown anemonefish</name>
    <dbReference type="NCBI Taxonomy" id="80972"/>
    <lineage>
        <taxon>Eukaryota</taxon>
        <taxon>Metazoa</taxon>
        <taxon>Chordata</taxon>
        <taxon>Craniata</taxon>
        <taxon>Vertebrata</taxon>
        <taxon>Euteleostomi</taxon>
        <taxon>Actinopterygii</taxon>
        <taxon>Neopterygii</taxon>
        <taxon>Teleostei</taxon>
        <taxon>Neoteleostei</taxon>
        <taxon>Acanthomorphata</taxon>
        <taxon>Ovalentaria</taxon>
        <taxon>Pomacentridae</taxon>
        <taxon>Amphiprion</taxon>
    </lineage>
</organism>
<dbReference type="GO" id="GO:0016485">
    <property type="term" value="P:protein processing"/>
    <property type="evidence" value="ECO:0007669"/>
    <property type="project" value="UniProtKB-UniRule"/>
</dbReference>
<reference evidence="8" key="2">
    <citation type="submission" date="2025-08" db="UniProtKB">
        <authorList>
            <consortium name="Ensembl"/>
        </authorList>
    </citation>
    <scope>IDENTIFICATION</scope>
</reference>
<feature type="transmembrane region" description="Helical" evidence="7">
    <location>
        <begin position="159"/>
        <end position="181"/>
    </location>
</feature>
<feature type="transmembrane region" description="Helical" evidence="7">
    <location>
        <begin position="71"/>
        <end position="90"/>
    </location>
</feature>
<dbReference type="GO" id="GO:0070765">
    <property type="term" value="C:gamma-secretase complex"/>
    <property type="evidence" value="ECO:0007669"/>
    <property type="project" value="UniProtKB-UniRule"/>
</dbReference>
<evidence type="ECO:0000256" key="7">
    <source>
        <dbReference type="RuleBase" id="RU369072"/>
    </source>
</evidence>
<comment type="subcellular location">
    <subcellularLocation>
        <location evidence="1 7">Membrane</location>
        <topology evidence="1 7">Multi-pass membrane protein</topology>
    </subcellularLocation>
</comment>
<feature type="transmembrane region" description="Helical" evidence="7">
    <location>
        <begin position="6"/>
        <end position="25"/>
    </location>
</feature>
<evidence type="ECO:0000313" key="9">
    <source>
        <dbReference type="Proteomes" id="UP001501940"/>
    </source>
</evidence>
<feature type="transmembrane region" description="Helical" evidence="7">
    <location>
        <begin position="118"/>
        <end position="139"/>
    </location>
</feature>
<reference evidence="8" key="3">
    <citation type="submission" date="2025-09" db="UniProtKB">
        <authorList>
            <consortium name="Ensembl"/>
        </authorList>
    </citation>
    <scope>IDENTIFICATION</scope>
</reference>
<comment type="subunit">
    <text evidence="7">Component of the gamma-secretase complex.</text>
</comment>
<comment type="similarity">
    <text evidence="2 7">Belongs to the APH-1 family.</text>
</comment>
<dbReference type="Pfam" id="PF06105">
    <property type="entry name" value="Aph-1"/>
    <property type="match status" value="1"/>
</dbReference>
<proteinExistence type="inferred from homology"/>
<dbReference type="RefSeq" id="XP_054869153.1">
    <property type="nucleotide sequence ID" value="XM_055013178.1"/>
</dbReference>
<evidence type="ECO:0000256" key="4">
    <source>
        <dbReference type="ARBA" id="ARBA00022976"/>
    </source>
</evidence>